<feature type="domain" description="Cation efflux protein transmembrane" evidence="8">
    <location>
        <begin position="31"/>
        <end position="228"/>
    </location>
</feature>
<dbReference type="InterPro" id="IPR002524">
    <property type="entry name" value="Cation_efflux"/>
</dbReference>
<keyword evidence="4 7" id="KW-0812">Transmembrane</keyword>
<feature type="transmembrane region" description="Helical" evidence="7">
    <location>
        <begin position="63"/>
        <end position="80"/>
    </location>
</feature>
<gene>
    <name evidence="10" type="ORF">FC98_GL000633</name>
</gene>
<evidence type="ECO:0000256" key="4">
    <source>
        <dbReference type="ARBA" id="ARBA00022692"/>
    </source>
</evidence>
<evidence type="ECO:0000256" key="3">
    <source>
        <dbReference type="ARBA" id="ARBA00022448"/>
    </source>
</evidence>
<dbReference type="Pfam" id="PF01545">
    <property type="entry name" value="Cation_efflux"/>
    <property type="match status" value="1"/>
</dbReference>
<dbReference type="InterPro" id="IPR027469">
    <property type="entry name" value="Cation_efflux_TMD_sf"/>
</dbReference>
<dbReference type="Proteomes" id="UP000051439">
    <property type="component" value="Unassembled WGS sequence"/>
</dbReference>
<dbReference type="InterPro" id="IPR036837">
    <property type="entry name" value="Cation_efflux_CTD_sf"/>
</dbReference>
<evidence type="ECO:0000256" key="7">
    <source>
        <dbReference type="SAM" id="Phobius"/>
    </source>
</evidence>
<accession>A0A0R1NMB5</accession>
<name>A0A0R1NMB5_9LACO</name>
<comment type="caution">
    <text evidence="10">The sequence shown here is derived from an EMBL/GenBank/DDBJ whole genome shotgun (WGS) entry which is preliminary data.</text>
</comment>
<dbReference type="SUPFAM" id="SSF160240">
    <property type="entry name" value="Cation efflux protein cytoplasmic domain-like"/>
    <property type="match status" value="1"/>
</dbReference>
<evidence type="ECO:0000313" key="11">
    <source>
        <dbReference type="Proteomes" id="UP000051439"/>
    </source>
</evidence>
<evidence type="ECO:0000313" key="10">
    <source>
        <dbReference type="EMBL" id="KRL21607.1"/>
    </source>
</evidence>
<dbReference type="GO" id="GO:0016020">
    <property type="term" value="C:membrane"/>
    <property type="evidence" value="ECO:0007669"/>
    <property type="project" value="UniProtKB-SubCell"/>
</dbReference>
<dbReference type="PATRIC" id="fig|1423766.4.peg.653"/>
<keyword evidence="6 7" id="KW-0472">Membrane</keyword>
<dbReference type="NCBIfam" id="TIGR01297">
    <property type="entry name" value="CDF"/>
    <property type="match status" value="1"/>
</dbReference>
<sequence length="312" mass="33945">MGMTGMQGRNQIGDSLETKSREDAIHASHMLLINLLMYMIISAAELWIGTVDHSVVLIADGENNFTGIVAVISLIVGLTFSRRPSDEYHVEGHWQYKNLAVFLAGLTMFLVGVNCIWNGGNKIVAFVNGKTGSQLNGQAAYMAVVSGTVMLTLAIINHIVSQRFKSTSLAASARDLFSDSLTSFGTMLAIAGAAFLHIDWIDAVAAILLGSFIIYNGSKILSDSAAKLSNGFNPRIRKEIVKNIQEVNGVRGVTFIDVRYSGSNMIIAAEIELVGEKSVSKAYQICKEIEHLLQLNFPILYCCIQVKPVKIN</sequence>
<dbReference type="InterPro" id="IPR058533">
    <property type="entry name" value="Cation_efflux_TM"/>
</dbReference>
<dbReference type="InterPro" id="IPR050291">
    <property type="entry name" value="CDF_Transporter"/>
</dbReference>
<keyword evidence="11" id="KW-1185">Reference proteome</keyword>
<dbReference type="PANTHER" id="PTHR43840:SF50">
    <property type="entry name" value="MANGANESE EFFLUX SYSTEM PROTEIN MNES"/>
    <property type="match status" value="1"/>
</dbReference>
<dbReference type="PANTHER" id="PTHR43840">
    <property type="entry name" value="MITOCHONDRIAL METAL TRANSPORTER 1-RELATED"/>
    <property type="match status" value="1"/>
</dbReference>
<feature type="transmembrane region" description="Helical" evidence="7">
    <location>
        <begin position="181"/>
        <end position="198"/>
    </location>
</feature>
<proteinExistence type="inferred from homology"/>
<evidence type="ECO:0000259" key="9">
    <source>
        <dbReference type="Pfam" id="PF16916"/>
    </source>
</evidence>
<keyword evidence="3" id="KW-0813">Transport</keyword>
<dbReference type="AlphaFoldDB" id="A0A0R1NMB5"/>
<evidence type="ECO:0000256" key="5">
    <source>
        <dbReference type="ARBA" id="ARBA00022989"/>
    </source>
</evidence>
<comment type="subcellular location">
    <subcellularLocation>
        <location evidence="1">Membrane</location>
        <topology evidence="1">Multi-pass membrane protein</topology>
    </subcellularLocation>
</comment>
<dbReference type="GO" id="GO:0008324">
    <property type="term" value="F:monoatomic cation transmembrane transporter activity"/>
    <property type="evidence" value="ECO:0007669"/>
    <property type="project" value="InterPro"/>
</dbReference>
<evidence type="ECO:0000259" key="8">
    <source>
        <dbReference type="Pfam" id="PF01545"/>
    </source>
</evidence>
<dbReference type="InterPro" id="IPR027470">
    <property type="entry name" value="Cation_efflux_CTD"/>
</dbReference>
<feature type="transmembrane region" description="Helical" evidence="7">
    <location>
        <begin position="31"/>
        <end position="51"/>
    </location>
</feature>
<organism evidence="10 11">
    <name type="scientific">Lentilactobacillus kisonensis DSM 19906 = JCM 15041</name>
    <dbReference type="NCBI Taxonomy" id="1423766"/>
    <lineage>
        <taxon>Bacteria</taxon>
        <taxon>Bacillati</taxon>
        <taxon>Bacillota</taxon>
        <taxon>Bacilli</taxon>
        <taxon>Lactobacillales</taxon>
        <taxon>Lactobacillaceae</taxon>
        <taxon>Lentilactobacillus</taxon>
    </lineage>
</organism>
<reference evidence="10 11" key="1">
    <citation type="journal article" date="2015" name="Genome Announc.">
        <title>Expanding the biotechnology potential of lactobacilli through comparative genomics of 213 strains and associated genera.</title>
        <authorList>
            <person name="Sun Z."/>
            <person name="Harris H.M."/>
            <person name="McCann A."/>
            <person name="Guo C."/>
            <person name="Argimon S."/>
            <person name="Zhang W."/>
            <person name="Yang X."/>
            <person name="Jeffery I.B."/>
            <person name="Cooney J.C."/>
            <person name="Kagawa T.F."/>
            <person name="Liu W."/>
            <person name="Song Y."/>
            <person name="Salvetti E."/>
            <person name="Wrobel A."/>
            <person name="Rasinkangas P."/>
            <person name="Parkhill J."/>
            <person name="Rea M.C."/>
            <person name="O'Sullivan O."/>
            <person name="Ritari J."/>
            <person name="Douillard F.P."/>
            <person name="Paul Ross R."/>
            <person name="Yang R."/>
            <person name="Briner A.E."/>
            <person name="Felis G.E."/>
            <person name="de Vos W.M."/>
            <person name="Barrangou R."/>
            <person name="Klaenhammer T.R."/>
            <person name="Caufield P.W."/>
            <person name="Cui Y."/>
            <person name="Zhang H."/>
            <person name="O'Toole P.W."/>
        </authorList>
    </citation>
    <scope>NUCLEOTIDE SEQUENCE [LARGE SCALE GENOMIC DNA]</scope>
    <source>
        <strain evidence="10 11">DSM 19906</strain>
    </source>
</reference>
<dbReference type="Pfam" id="PF16916">
    <property type="entry name" value="ZT_dimer"/>
    <property type="match status" value="1"/>
</dbReference>
<dbReference type="Gene3D" id="3.30.70.1350">
    <property type="entry name" value="Cation efflux protein, cytoplasmic domain"/>
    <property type="match status" value="1"/>
</dbReference>
<dbReference type="SUPFAM" id="SSF161111">
    <property type="entry name" value="Cation efflux protein transmembrane domain-like"/>
    <property type="match status" value="1"/>
</dbReference>
<evidence type="ECO:0000256" key="2">
    <source>
        <dbReference type="ARBA" id="ARBA00008114"/>
    </source>
</evidence>
<keyword evidence="5 7" id="KW-1133">Transmembrane helix</keyword>
<feature type="transmembrane region" description="Helical" evidence="7">
    <location>
        <begin position="139"/>
        <end position="160"/>
    </location>
</feature>
<protein>
    <submittedName>
        <fullName evidence="10">Cation diffusion facilitator family transporter</fullName>
    </submittedName>
</protein>
<feature type="domain" description="Cation efflux protein cytoplasmic" evidence="9">
    <location>
        <begin position="237"/>
        <end position="308"/>
    </location>
</feature>
<feature type="transmembrane region" description="Helical" evidence="7">
    <location>
        <begin position="100"/>
        <end position="119"/>
    </location>
</feature>
<comment type="similarity">
    <text evidence="2">Belongs to the cation diffusion facilitator (CDF) transporter (TC 2.A.4) family.</text>
</comment>
<evidence type="ECO:0000256" key="6">
    <source>
        <dbReference type="ARBA" id="ARBA00023136"/>
    </source>
</evidence>
<dbReference type="Gene3D" id="1.20.1510.10">
    <property type="entry name" value="Cation efflux protein transmembrane domain"/>
    <property type="match status" value="1"/>
</dbReference>
<dbReference type="EMBL" id="AZEB01000013">
    <property type="protein sequence ID" value="KRL21607.1"/>
    <property type="molecule type" value="Genomic_DNA"/>
</dbReference>
<evidence type="ECO:0000256" key="1">
    <source>
        <dbReference type="ARBA" id="ARBA00004141"/>
    </source>
</evidence>